<evidence type="ECO:0000313" key="2">
    <source>
        <dbReference type="EMBL" id="CAL8125741.1"/>
    </source>
</evidence>
<sequence>MGSRNKSCENGHSKYGSENLPFISPTLKPQITASKYNVVDHYPVNLAESQERTKKVEQFEQEIIKNGSTSEHGNQEEKKGFRSYFGILLALLAGFVFTVGTVIVVKYMKHYHPFTLAMFRLQGIFVPSIFMVLYYNRVKKIPVFQPIWPVTEKGKGKKFFGVVVSKRVEGFVLKFNCFG</sequence>
<keyword evidence="1" id="KW-0812">Transmembrane</keyword>
<organism evidence="2 3">
    <name type="scientific">Orchesella dallaii</name>
    <dbReference type="NCBI Taxonomy" id="48710"/>
    <lineage>
        <taxon>Eukaryota</taxon>
        <taxon>Metazoa</taxon>
        <taxon>Ecdysozoa</taxon>
        <taxon>Arthropoda</taxon>
        <taxon>Hexapoda</taxon>
        <taxon>Collembola</taxon>
        <taxon>Entomobryomorpha</taxon>
        <taxon>Entomobryoidea</taxon>
        <taxon>Orchesellidae</taxon>
        <taxon>Orchesellinae</taxon>
        <taxon>Orchesella</taxon>
    </lineage>
</organism>
<dbReference type="Proteomes" id="UP001642540">
    <property type="component" value="Unassembled WGS sequence"/>
</dbReference>
<reference evidence="2 3" key="1">
    <citation type="submission" date="2024-08" db="EMBL/GenBank/DDBJ databases">
        <authorList>
            <person name="Cucini C."/>
            <person name="Frati F."/>
        </authorList>
    </citation>
    <scope>NUCLEOTIDE SEQUENCE [LARGE SCALE GENOMIC DNA]</scope>
</reference>
<proteinExistence type="predicted"/>
<comment type="caution">
    <text evidence="2">The sequence shown here is derived from an EMBL/GenBank/DDBJ whole genome shotgun (WGS) entry which is preliminary data.</text>
</comment>
<gene>
    <name evidence="2" type="ORF">ODALV1_LOCUS21105</name>
</gene>
<evidence type="ECO:0000313" key="3">
    <source>
        <dbReference type="Proteomes" id="UP001642540"/>
    </source>
</evidence>
<dbReference type="EMBL" id="CAXLJM020000069">
    <property type="protein sequence ID" value="CAL8125741.1"/>
    <property type="molecule type" value="Genomic_DNA"/>
</dbReference>
<protein>
    <submittedName>
        <fullName evidence="2">Uncharacterized protein</fullName>
    </submittedName>
</protein>
<keyword evidence="3" id="KW-1185">Reference proteome</keyword>
<name>A0ABP1RG65_9HEXA</name>
<evidence type="ECO:0000256" key="1">
    <source>
        <dbReference type="SAM" id="Phobius"/>
    </source>
</evidence>
<feature type="transmembrane region" description="Helical" evidence="1">
    <location>
        <begin position="117"/>
        <end position="135"/>
    </location>
</feature>
<keyword evidence="1" id="KW-1133">Transmembrane helix</keyword>
<keyword evidence="1" id="KW-0472">Membrane</keyword>
<accession>A0ABP1RG65</accession>
<feature type="transmembrane region" description="Helical" evidence="1">
    <location>
        <begin position="84"/>
        <end position="105"/>
    </location>
</feature>